<keyword evidence="2" id="KW-1185">Reference proteome</keyword>
<accession>A0ACC2HI52</accession>
<reference evidence="1" key="1">
    <citation type="submission" date="2021-05" db="EMBL/GenBank/DDBJ databases">
        <authorList>
            <person name="Pan Q."/>
            <person name="Jouanno E."/>
            <person name="Zahm M."/>
            <person name="Klopp C."/>
            <person name="Cabau C."/>
            <person name="Louis A."/>
            <person name="Berthelot C."/>
            <person name="Parey E."/>
            <person name="Roest Crollius H."/>
            <person name="Montfort J."/>
            <person name="Robinson-Rechavi M."/>
            <person name="Bouchez O."/>
            <person name="Lampietro C."/>
            <person name="Lopez Roques C."/>
            <person name="Donnadieu C."/>
            <person name="Postlethwait J."/>
            <person name="Bobe J."/>
            <person name="Dillon D."/>
            <person name="Chandos A."/>
            <person name="von Hippel F."/>
            <person name="Guiguen Y."/>
        </authorList>
    </citation>
    <scope>NUCLEOTIDE SEQUENCE</scope>
    <source>
        <strain evidence="1">YG-Jan2019</strain>
    </source>
</reference>
<evidence type="ECO:0000313" key="2">
    <source>
        <dbReference type="Proteomes" id="UP001157502"/>
    </source>
</evidence>
<sequence>MTTIPHLTSVDLCSLSGPISTRAGPMASTPDPWWEEERMQVHTILIVVIFSVVCFLLFVAFFYTFCFRCSLEPSSKERRSTRGCSLEREDATFCRSSSDCQSVGNVV</sequence>
<gene>
    <name evidence="1" type="ORF">DPEC_G00024800</name>
</gene>
<evidence type="ECO:0000313" key="1">
    <source>
        <dbReference type="EMBL" id="KAJ8015310.1"/>
    </source>
</evidence>
<name>A0ACC2HI52_DALPE</name>
<proteinExistence type="predicted"/>
<comment type="caution">
    <text evidence="1">The sequence shown here is derived from an EMBL/GenBank/DDBJ whole genome shotgun (WGS) entry which is preliminary data.</text>
</comment>
<dbReference type="EMBL" id="CM055729">
    <property type="protein sequence ID" value="KAJ8015310.1"/>
    <property type="molecule type" value="Genomic_DNA"/>
</dbReference>
<dbReference type="Proteomes" id="UP001157502">
    <property type="component" value="Chromosome 2"/>
</dbReference>
<organism evidence="1 2">
    <name type="scientific">Dallia pectoralis</name>
    <name type="common">Alaska blackfish</name>
    <dbReference type="NCBI Taxonomy" id="75939"/>
    <lineage>
        <taxon>Eukaryota</taxon>
        <taxon>Metazoa</taxon>
        <taxon>Chordata</taxon>
        <taxon>Craniata</taxon>
        <taxon>Vertebrata</taxon>
        <taxon>Euteleostomi</taxon>
        <taxon>Actinopterygii</taxon>
        <taxon>Neopterygii</taxon>
        <taxon>Teleostei</taxon>
        <taxon>Protacanthopterygii</taxon>
        <taxon>Esociformes</taxon>
        <taxon>Umbridae</taxon>
        <taxon>Dallia</taxon>
    </lineage>
</organism>
<protein>
    <submittedName>
        <fullName evidence="1">Uncharacterized protein</fullName>
    </submittedName>
</protein>